<dbReference type="EMBL" id="PEDL01000002">
    <property type="protein sequence ID" value="PHV71680.1"/>
    <property type="molecule type" value="Genomic_DNA"/>
</dbReference>
<proteinExistence type="predicted"/>
<protein>
    <submittedName>
        <fullName evidence="1">MFS transporter</fullName>
    </submittedName>
</protein>
<organism evidence="1 2">
    <name type="scientific">Sporanaerobium hydrogeniformans</name>
    <dbReference type="NCBI Taxonomy" id="3072179"/>
    <lineage>
        <taxon>Bacteria</taxon>
        <taxon>Bacillati</taxon>
        <taxon>Bacillota</taxon>
        <taxon>Clostridia</taxon>
        <taxon>Lachnospirales</taxon>
        <taxon>Lachnospiraceae</taxon>
        <taxon>Sporanaerobium</taxon>
    </lineage>
</organism>
<name>A0AC61DFJ7_9FIRM</name>
<keyword evidence="2" id="KW-1185">Reference proteome</keyword>
<evidence type="ECO:0000313" key="1">
    <source>
        <dbReference type="EMBL" id="PHV71680.1"/>
    </source>
</evidence>
<gene>
    <name evidence="1" type="ORF">CS063_03715</name>
</gene>
<dbReference type="Proteomes" id="UP000224460">
    <property type="component" value="Unassembled WGS sequence"/>
</dbReference>
<accession>A0AC61DFJ7</accession>
<sequence>MKMRRADREITDVTEILKIIDACKVCRMAMVEQGKPYIVPLNFGYTYQEGRFEFYFHSALRGRKLDILQENPVVCLELDGEHQLIEGDIACRYSFLFASVIAEGEVTFIEELEEKKKALNVMMKHITGKTFVFEDKHAKGVAVFKVTVTAISAKARRK</sequence>
<evidence type="ECO:0000313" key="2">
    <source>
        <dbReference type="Proteomes" id="UP000224460"/>
    </source>
</evidence>
<reference evidence="1" key="1">
    <citation type="submission" date="2017-10" db="EMBL/GenBank/DDBJ databases">
        <title>Genome sequence of cellulolytic Lachnospiraceae bacterium XHS1971 isolated from hotspring sediment.</title>
        <authorList>
            <person name="Vasudevan G."/>
            <person name="Joshi A.J."/>
            <person name="Hivarkar S."/>
            <person name="Lanjekar V.B."/>
            <person name="Dhakephalkar P.K."/>
            <person name="Dagar S."/>
        </authorList>
    </citation>
    <scope>NUCLEOTIDE SEQUENCE</scope>
    <source>
        <strain evidence="1">XHS1971</strain>
    </source>
</reference>
<comment type="caution">
    <text evidence="1">The sequence shown here is derived from an EMBL/GenBank/DDBJ whole genome shotgun (WGS) entry which is preliminary data.</text>
</comment>